<feature type="domain" description="BAH" evidence="8">
    <location>
        <begin position="80"/>
        <end position="203"/>
    </location>
</feature>
<feature type="compositionally biased region" description="Polar residues" evidence="6">
    <location>
        <begin position="308"/>
        <end position="337"/>
    </location>
</feature>
<keyword evidence="2 4" id="KW-0863">Zinc-finger</keyword>
<dbReference type="GO" id="GO:0008270">
    <property type="term" value="F:zinc ion binding"/>
    <property type="evidence" value="ECO:0007669"/>
    <property type="project" value="UniProtKB-KW"/>
</dbReference>
<evidence type="ECO:0000259" key="7">
    <source>
        <dbReference type="PROSITE" id="PS50016"/>
    </source>
</evidence>
<evidence type="ECO:0000256" key="2">
    <source>
        <dbReference type="ARBA" id="ARBA00022771"/>
    </source>
</evidence>
<proteinExistence type="predicted"/>
<evidence type="ECO:0000313" key="10">
    <source>
        <dbReference type="Proteomes" id="UP000683925"/>
    </source>
</evidence>
<dbReference type="OMA" id="RQYSPHI"/>
<dbReference type="InterPro" id="IPR001025">
    <property type="entry name" value="BAH_dom"/>
</dbReference>
<organism evidence="9 10">
    <name type="scientific">Paramecium octaurelia</name>
    <dbReference type="NCBI Taxonomy" id="43137"/>
    <lineage>
        <taxon>Eukaryota</taxon>
        <taxon>Sar</taxon>
        <taxon>Alveolata</taxon>
        <taxon>Ciliophora</taxon>
        <taxon>Intramacronucleata</taxon>
        <taxon>Oligohymenophorea</taxon>
        <taxon>Peniculida</taxon>
        <taxon>Parameciidae</taxon>
        <taxon>Paramecium</taxon>
    </lineage>
</organism>
<dbReference type="GO" id="GO:0003682">
    <property type="term" value="F:chromatin binding"/>
    <property type="evidence" value="ECO:0007669"/>
    <property type="project" value="InterPro"/>
</dbReference>
<dbReference type="Proteomes" id="UP000683925">
    <property type="component" value="Unassembled WGS sequence"/>
</dbReference>
<evidence type="ECO:0000256" key="1">
    <source>
        <dbReference type="ARBA" id="ARBA00022723"/>
    </source>
</evidence>
<dbReference type="AlphaFoldDB" id="A0A8S1WBG2"/>
<sequence>MSVMHWTNVNNESPSKFNRQSSETLPPIRKRIQKRNEKGLQETTYKSLYKQNKLAEIVTKAQKSNEDLYEEYDEIKIQGSILKINDNVIIKNGDHKVEDYVGTIQKICSVLEPSTNKLICLCQVQWFLKKSEIVNHKPRARCWIGTQEIFSTKKNDYILAQTIIQKCQVVNCDEFVNLENSDLTTYYNRLEWDVENKKFTNMNEIQLYCLCQQPWNPELNYIQCDKCQKWYHFECVDLIDGCYDDKEYICGYCKLSEVMKISQLKFKTKKPIGLTLDYLENQQPQKEILPEAQEINQIDDIFNQYQQQSQTKELDPLNQSKSSNFERYQNDESSSSKPIHLPIDEDNDNKKVQKIIFEEYYPQNNGNRDNSENTQIQYENLSNINSKLVQEPPAPKNKDKVKQTFPQNGSSMAGCKFLCLSKVKKQIQIAIPQVEQNITSSYEQTMIKQQQKQNQMNDLELKSQIFQLQNDKDRIKNQYKLEIVELNALIQDLQTKLEIEQAEQMQLKQQNQKLANLISQIDNQLIPKQDREQFMCSHHNNLNDKEKICYLIEKLNVKSTQNAKLHYEIIKLQNNVEMLETQSIINQNNDNQNHNQDKQSINQVPQYLGMEVQNPTQIYNKKENIKASVMMQQKQSFLNLSANHSQLDQNKNMNLYFFYQTKSQFKSNKNEVSTSIHKNLTLHQTKNGYFKEDNLQQIRKIQSTKNSTSVGELNILRQDPTNYSNILQNMMKKATPNSPNKQLHATQKFKETLDSKLNNISDKQKSYASLLFSGGDLKKSRYKDAYYRQYSPHINDDIQFKTRQLFSLKPYSNSRKESETIKSEESHKLSTDKAKNQNKYEHLNYQKKGTFQSTLDILQLVKDINNQKIGISAKINYKRKCDAKKEQKSNLRQYVNNLY</sequence>
<evidence type="ECO:0000256" key="6">
    <source>
        <dbReference type="SAM" id="MobiDB-lite"/>
    </source>
</evidence>
<feature type="compositionally biased region" description="Polar residues" evidence="6">
    <location>
        <begin position="1"/>
        <end position="24"/>
    </location>
</feature>
<feature type="region of interest" description="Disordered" evidence="6">
    <location>
        <begin position="1"/>
        <end position="26"/>
    </location>
</feature>
<dbReference type="InterPro" id="IPR001965">
    <property type="entry name" value="Znf_PHD"/>
</dbReference>
<gene>
    <name evidence="9" type="ORF">POCTA_138.1.T0860205</name>
</gene>
<keyword evidence="1" id="KW-0479">Metal-binding</keyword>
<dbReference type="OrthoDB" id="436852at2759"/>
<keyword evidence="10" id="KW-1185">Reference proteome</keyword>
<comment type="caution">
    <text evidence="9">The sequence shown here is derived from an EMBL/GenBank/DDBJ whole genome shotgun (WGS) entry which is preliminary data.</text>
</comment>
<evidence type="ECO:0000259" key="8">
    <source>
        <dbReference type="PROSITE" id="PS51038"/>
    </source>
</evidence>
<name>A0A8S1WBG2_PAROT</name>
<evidence type="ECO:0000256" key="5">
    <source>
        <dbReference type="SAM" id="Coils"/>
    </source>
</evidence>
<dbReference type="EMBL" id="CAJJDP010000085">
    <property type="protein sequence ID" value="CAD8185882.1"/>
    <property type="molecule type" value="Genomic_DNA"/>
</dbReference>
<feature type="coiled-coil region" evidence="5">
    <location>
        <begin position="442"/>
        <end position="524"/>
    </location>
</feature>
<protein>
    <submittedName>
        <fullName evidence="9">Uncharacterized protein</fullName>
    </submittedName>
</protein>
<feature type="region of interest" description="Disordered" evidence="6">
    <location>
        <begin position="811"/>
        <end position="834"/>
    </location>
</feature>
<reference evidence="9" key="1">
    <citation type="submission" date="2021-01" db="EMBL/GenBank/DDBJ databases">
        <authorList>
            <consortium name="Genoscope - CEA"/>
            <person name="William W."/>
        </authorList>
    </citation>
    <scope>NUCLEOTIDE SEQUENCE</scope>
</reference>
<feature type="domain" description="PHD-type" evidence="7">
    <location>
        <begin position="206"/>
        <end position="256"/>
    </location>
</feature>
<dbReference type="Pfam" id="PF01426">
    <property type="entry name" value="BAH"/>
    <property type="match status" value="1"/>
</dbReference>
<feature type="region of interest" description="Disordered" evidence="6">
    <location>
        <begin position="308"/>
        <end position="345"/>
    </location>
</feature>
<dbReference type="SMART" id="SM00249">
    <property type="entry name" value="PHD"/>
    <property type="match status" value="1"/>
</dbReference>
<dbReference type="PROSITE" id="PS01359">
    <property type="entry name" value="ZF_PHD_1"/>
    <property type="match status" value="1"/>
</dbReference>
<evidence type="ECO:0000256" key="4">
    <source>
        <dbReference type="PROSITE-ProRule" id="PRU00146"/>
    </source>
</evidence>
<accession>A0A8S1WBG2</accession>
<feature type="compositionally biased region" description="Basic and acidic residues" evidence="6">
    <location>
        <begin position="814"/>
        <end position="834"/>
    </location>
</feature>
<dbReference type="PANTHER" id="PTHR46364">
    <property type="entry name" value="OS08G0421900 PROTEIN"/>
    <property type="match status" value="1"/>
</dbReference>
<dbReference type="InterPro" id="IPR019786">
    <property type="entry name" value="Zinc_finger_PHD-type_CS"/>
</dbReference>
<dbReference type="PROSITE" id="PS50016">
    <property type="entry name" value="ZF_PHD_2"/>
    <property type="match status" value="1"/>
</dbReference>
<dbReference type="PROSITE" id="PS51038">
    <property type="entry name" value="BAH"/>
    <property type="match status" value="1"/>
</dbReference>
<evidence type="ECO:0000256" key="3">
    <source>
        <dbReference type="ARBA" id="ARBA00022833"/>
    </source>
</evidence>
<keyword evidence="5" id="KW-0175">Coiled coil</keyword>
<evidence type="ECO:0000313" key="9">
    <source>
        <dbReference type="EMBL" id="CAD8185882.1"/>
    </source>
</evidence>
<dbReference type="InterPro" id="IPR019787">
    <property type="entry name" value="Znf_PHD-finger"/>
</dbReference>
<keyword evidence="3" id="KW-0862">Zinc</keyword>